<proteinExistence type="predicted"/>
<keyword evidence="2" id="KW-1133">Transmembrane helix</keyword>
<sequence>MPTAALPDEETAEAPPIRRAARPVRRQLVTAFFAYLLTLVTAGFVVDWDAASTKPPAGATPSPTRAAPVQAAPQRSPAPPVRDEIPSIPEVSDVVQLDPVRQQGRVTARDNGQSTRYGDRSVWIFADTVLKSPDAFLSNTAASTTDLDAGDGITLTAADLAGTPGELHDEFLPWSDAERAFERAHAKGCVRGSDEYCGVTFGLWPGPVIPDPARQRVLVFYHKLCRGGAPEQPCSQRYGQDLGTGIAAVDMRTFRVTRLTPANATPVRSIEGHDPALFFPAETMFASAALVAGDDVYVYGDCAEDGRCRLARVPLARIDDRSAWRFYGGRDDDRTVLWVTDPLDAVPTVRAGAAGNSVLWNPALDAWMNVYMEFGSHEVRAQVGGAPYGPWSDSFPVAETDPGDYGTNYAAFAHPEYAQQGGLVQYVTYYQQSTGAQRLLRVTLSP</sequence>
<dbReference type="EMBL" id="BAAAYN010000009">
    <property type="protein sequence ID" value="GAA3384748.1"/>
    <property type="molecule type" value="Genomic_DNA"/>
</dbReference>
<dbReference type="Pfam" id="PF13810">
    <property type="entry name" value="DUF4185"/>
    <property type="match status" value="1"/>
</dbReference>
<evidence type="ECO:0000256" key="1">
    <source>
        <dbReference type="SAM" id="MobiDB-lite"/>
    </source>
</evidence>
<evidence type="ECO:0000259" key="3">
    <source>
        <dbReference type="Pfam" id="PF13810"/>
    </source>
</evidence>
<evidence type="ECO:0000256" key="2">
    <source>
        <dbReference type="SAM" id="Phobius"/>
    </source>
</evidence>
<dbReference type="Proteomes" id="UP001501676">
    <property type="component" value="Unassembled WGS sequence"/>
</dbReference>
<keyword evidence="5" id="KW-1185">Reference proteome</keyword>
<reference evidence="5" key="1">
    <citation type="journal article" date="2019" name="Int. J. Syst. Evol. Microbiol.">
        <title>The Global Catalogue of Microorganisms (GCM) 10K type strain sequencing project: providing services to taxonomists for standard genome sequencing and annotation.</title>
        <authorList>
            <consortium name="The Broad Institute Genomics Platform"/>
            <consortium name="The Broad Institute Genome Sequencing Center for Infectious Disease"/>
            <person name="Wu L."/>
            <person name="Ma J."/>
        </authorList>
    </citation>
    <scope>NUCLEOTIDE SEQUENCE [LARGE SCALE GENOMIC DNA]</scope>
    <source>
        <strain evidence="5">JCM 9458</strain>
    </source>
</reference>
<keyword evidence="2" id="KW-0472">Membrane</keyword>
<feature type="transmembrane region" description="Helical" evidence="2">
    <location>
        <begin position="28"/>
        <end position="46"/>
    </location>
</feature>
<protein>
    <recommendedName>
        <fullName evidence="3">DUF4185 domain-containing protein</fullName>
    </recommendedName>
</protein>
<dbReference type="InterPro" id="IPR025442">
    <property type="entry name" value="DUF4185"/>
</dbReference>
<gene>
    <name evidence="4" type="ORF">GCM10020369_15630</name>
</gene>
<keyword evidence="2" id="KW-0812">Transmembrane</keyword>
<feature type="domain" description="DUF4185" evidence="3">
    <location>
        <begin position="282"/>
        <end position="427"/>
    </location>
</feature>
<name>A0ABP6STP6_9ACTN</name>
<dbReference type="RefSeq" id="WP_345727319.1">
    <property type="nucleotide sequence ID" value="NZ_BAAAYN010000009.1"/>
</dbReference>
<organism evidence="4 5">
    <name type="scientific">Cryptosporangium minutisporangium</name>
    <dbReference type="NCBI Taxonomy" id="113569"/>
    <lineage>
        <taxon>Bacteria</taxon>
        <taxon>Bacillati</taxon>
        <taxon>Actinomycetota</taxon>
        <taxon>Actinomycetes</taxon>
        <taxon>Cryptosporangiales</taxon>
        <taxon>Cryptosporangiaceae</taxon>
        <taxon>Cryptosporangium</taxon>
    </lineage>
</organism>
<evidence type="ECO:0000313" key="4">
    <source>
        <dbReference type="EMBL" id="GAA3384748.1"/>
    </source>
</evidence>
<evidence type="ECO:0000313" key="5">
    <source>
        <dbReference type="Proteomes" id="UP001501676"/>
    </source>
</evidence>
<accession>A0ABP6STP6</accession>
<comment type="caution">
    <text evidence="4">The sequence shown here is derived from an EMBL/GenBank/DDBJ whole genome shotgun (WGS) entry which is preliminary data.</text>
</comment>
<feature type="region of interest" description="Disordered" evidence="1">
    <location>
        <begin position="53"/>
        <end position="81"/>
    </location>
</feature>